<proteinExistence type="predicted"/>
<evidence type="ECO:0000313" key="2">
    <source>
        <dbReference type="Proteomes" id="UP000033187"/>
    </source>
</evidence>
<sequence>MVLGCSERTHQQQRTDPISDKNLLVLEGVLFGSFCFPKTAKKAKGSQPSHAASPF</sequence>
<dbReference type="KEGG" id="fil:BN1229_v1_3309"/>
<dbReference type="Proteomes" id="UP000033187">
    <property type="component" value="Chromosome 1"/>
</dbReference>
<dbReference type="KEGG" id="fiy:BN1229_v1_2612"/>
<organism evidence="1 2">
    <name type="scientific">Candidatus Filomicrobium marinum</name>
    <dbReference type="NCBI Taxonomy" id="1608628"/>
    <lineage>
        <taxon>Bacteria</taxon>
        <taxon>Pseudomonadati</taxon>
        <taxon>Pseudomonadota</taxon>
        <taxon>Alphaproteobacteria</taxon>
        <taxon>Hyphomicrobiales</taxon>
        <taxon>Hyphomicrobiaceae</taxon>
        <taxon>Filomicrobium</taxon>
    </lineage>
</organism>
<dbReference type="EMBL" id="LN829119">
    <property type="protein sequence ID" value="CPR20448.1"/>
    <property type="molecule type" value="Genomic_DNA"/>
</dbReference>
<reference evidence="2" key="1">
    <citation type="submission" date="2015-02" db="EMBL/GenBank/DDBJ databases">
        <authorList>
            <person name="Chooi Y.-H."/>
        </authorList>
    </citation>
    <scope>NUCLEOTIDE SEQUENCE [LARGE SCALE GENOMIC DNA]</scope>
    <source>
        <strain evidence="2">strain Y</strain>
    </source>
</reference>
<gene>
    <name evidence="1" type="ORF">YBN1229_v1_2612</name>
</gene>
<name>A0A0D6JGP9_9HYPH</name>
<protein>
    <submittedName>
        <fullName evidence="1">Uncharacterized protein</fullName>
    </submittedName>
</protein>
<keyword evidence="2" id="KW-1185">Reference proteome</keyword>
<accession>A0A0D6JGP9</accession>
<dbReference type="AlphaFoldDB" id="A0A0D6JGP9"/>
<evidence type="ECO:0000313" key="1">
    <source>
        <dbReference type="EMBL" id="CPR20448.1"/>
    </source>
</evidence>